<accession>A0A1I7XS33</accession>
<keyword evidence="2" id="KW-1185">Reference proteome</keyword>
<reference evidence="3" key="1">
    <citation type="submission" date="2016-11" db="UniProtKB">
        <authorList>
            <consortium name="WormBaseParasite"/>
        </authorList>
    </citation>
    <scope>IDENTIFICATION</scope>
</reference>
<dbReference type="InterPro" id="IPR036047">
    <property type="entry name" value="F-box-like_dom_sf"/>
</dbReference>
<dbReference type="WBParaSite" id="Hba_20341">
    <property type="protein sequence ID" value="Hba_20341"/>
    <property type="gene ID" value="Hba_20341"/>
</dbReference>
<evidence type="ECO:0000313" key="3">
    <source>
        <dbReference type="WBParaSite" id="Hba_20341"/>
    </source>
</evidence>
<dbReference type="AlphaFoldDB" id="A0A1I7XS33"/>
<organism evidence="2 3">
    <name type="scientific">Heterorhabditis bacteriophora</name>
    <name type="common">Entomopathogenic nematode worm</name>
    <dbReference type="NCBI Taxonomy" id="37862"/>
    <lineage>
        <taxon>Eukaryota</taxon>
        <taxon>Metazoa</taxon>
        <taxon>Ecdysozoa</taxon>
        <taxon>Nematoda</taxon>
        <taxon>Chromadorea</taxon>
        <taxon>Rhabditida</taxon>
        <taxon>Rhabditina</taxon>
        <taxon>Rhabditomorpha</taxon>
        <taxon>Strongyloidea</taxon>
        <taxon>Heterorhabditidae</taxon>
        <taxon>Heterorhabditis</taxon>
    </lineage>
</organism>
<dbReference type="SUPFAM" id="SSF81383">
    <property type="entry name" value="F-box domain"/>
    <property type="match status" value="1"/>
</dbReference>
<dbReference type="Proteomes" id="UP000095283">
    <property type="component" value="Unplaced"/>
</dbReference>
<protein>
    <submittedName>
        <fullName evidence="3">F-box domain-containing protein</fullName>
    </submittedName>
</protein>
<evidence type="ECO:0000256" key="1">
    <source>
        <dbReference type="SAM" id="MobiDB-lite"/>
    </source>
</evidence>
<sequence length="119" mass="13476">MVMSSPGPSSNGDCNIRNGSPVSSVNDYSVKRAKTDIAEKVKAFRQWIVEIDDDDKKLFIRELLNECDAPNLEYISVLISQLRVSRTRSYSDGNKDPFMLLPAHIVLRILSYLDPNLFL</sequence>
<proteinExistence type="predicted"/>
<feature type="region of interest" description="Disordered" evidence="1">
    <location>
        <begin position="1"/>
        <end position="24"/>
    </location>
</feature>
<evidence type="ECO:0000313" key="2">
    <source>
        <dbReference type="Proteomes" id="UP000095283"/>
    </source>
</evidence>
<name>A0A1I7XS33_HETBA</name>